<feature type="region of interest" description="Disordered" evidence="1">
    <location>
        <begin position="1"/>
        <end position="20"/>
    </location>
</feature>
<evidence type="ECO:0000313" key="3">
    <source>
        <dbReference type="EMBL" id="TWG26318.1"/>
    </source>
</evidence>
<dbReference type="EMBL" id="VIWY01000001">
    <property type="protein sequence ID" value="TWG26318.1"/>
    <property type="molecule type" value="Genomic_DNA"/>
</dbReference>
<sequence length="251" mass="26472">MMDLHSRLQHLAGPADETPAGVIEDDLARGRHAVRRNRIFRVAAGSAFSVAAVAAALSLGPGLVAGPAGNPPAAAQSSSGATAGIKLVSYTGKQPHLFTIDTVPEGFFIQGQNEYDLVIAPEQAKTPDPAKPYLSDPKVYTGKIAVYLQNKDFTVEPDGDEKFAINGKPAALRYIHTDEGTPDEGTTVEATQIFVVQSPHVYLTIQFDASTGLTEEQMIKVAGGINLTAEAVAKAEKGYAAQTENPKTGKD</sequence>
<protein>
    <submittedName>
        <fullName evidence="3">Uncharacterized protein</fullName>
    </submittedName>
</protein>
<dbReference type="RefSeq" id="WP_145830780.1">
    <property type="nucleotide sequence ID" value="NZ_VIWY01000001.1"/>
</dbReference>
<comment type="caution">
    <text evidence="3">The sequence shown here is derived from an EMBL/GenBank/DDBJ whole genome shotgun (WGS) entry which is preliminary data.</text>
</comment>
<keyword evidence="2" id="KW-1133">Transmembrane helix</keyword>
<evidence type="ECO:0000313" key="4">
    <source>
        <dbReference type="Proteomes" id="UP000320239"/>
    </source>
</evidence>
<keyword evidence="2" id="KW-0472">Membrane</keyword>
<reference evidence="3 4" key="1">
    <citation type="submission" date="2019-06" db="EMBL/GenBank/DDBJ databases">
        <title>Sequencing the genomes of 1000 actinobacteria strains.</title>
        <authorList>
            <person name="Klenk H.-P."/>
        </authorList>
    </citation>
    <scope>NUCLEOTIDE SEQUENCE [LARGE SCALE GENOMIC DNA]</scope>
    <source>
        <strain evidence="3 4">DSM 43866</strain>
    </source>
</reference>
<feature type="transmembrane region" description="Helical" evidence="2">
    <location>
        <begin position="39"/>
        <end position="60"/>
    </location>
</feature>
<organism evidence="3 4">
    <name type="scientific">Actinoplanes teichomyceticus</name>
    <dbReference type="NCBI Taxonomy" id="1867"/>
    <lineage>
        <taxon>Bacteria</taxon>
        <taxon>Bacillati</taxon>
        <taxon>Actinomycetota</taxon>
        <taxon>Actinomycetes</taxon>
        <taxon>Micromonosporales</taxon>
        <taxon>Micromonosporaceae</taxon>
        <taxon>Actinoplanes</taxon>
    </lineage>
</organism>
<keyword evidence="4" id="KW-1185">Reference proteome</keyword>
<gene>
    <name evidence="3" type="ORF">FHX34_1011299</name>
</gene>
<name>A0A561WR54_ACTTI</name>
<dbReference type="Proteomes" id="UP000320239">
    <property type="component" value="Unassembled WGS sequence"/>
</dbReference>
<proteinExistence type="predicted"/>
<evidence type="ECO:0000256" key="2">
    <source>
        <dbReference type="SAM" id="Phobius"/>
    </source>
</evidence>
<dbReference type="AlphaFoldDB" id="A0A561WR54"/>
<accession>A0A561WR54</accession>
<keyword evidence="2" id="KW-0812">Transmembrane</keyword>
<evidence type="ECO:0000256" key="1">
    <source>
        <dbReference type="SAM" id="MobiDB-lite"/>
    </source>
</evidence>
<dbReference type="OrthoDB" id="3787029at2"/>